<keyword evidence="6" id="KW-0648">Protein biosynthesis</keyword>
<reference evidence="11" key="1">
    <citation type="journal article" date="2015" name="Nature">
        <title>Complex archaea that bridge the gap between prokaryotes and eukaryotes.</title>
        <authorList>
            <person name="Spang A."/>
            <person name="Saw J.H."/>
            <person name="Jorgensen S.L."/>
            <person name="Zaremba-Niedzwiedzka K."/>
            <person name="Martijn J."/>
            <person name="Lind A.E."/>
            <person name="van Eijk R."/>
            <person name="Schleper C."/>
            <person name="Guy L."/>
            <person name="Ettema T.J."/>
        </authorList>
    </citation>
    <scope>NUCLEOTIDE SEQUENCE</scope>
</reference>
<dbReference type="InterPro" id="IPR002307">
    <property type="entry name" value="Tyr-tRNA-ligase"/>
</dbReference>
<dbReference type="PROSITE" id="PS50889">
    <property type="entry name" value="S4"/>
    <property type="match status" value="1"/>
</dbReference>
<dbReference type="Pfam" id="PF22421">
    <property type="entry name" value="SYY_C-terminal"/>
    <property type="match status" value="1"/>
</dbReference>
<dbReference type="InterPro" id="IPR024088">
    <property type="entry name" value="Tyr-tRNA-ligase_bac-type"/>
</dbReference>
<evidence type="ECO:0000256" key="7">
    <source>
        <dbReference type="ARBA" id="ARBA00023146"/>
    </source>
</evidence>
<dbReference type="PANTHER" id="PTHR11766">
    <property type="entry name" value="TYROSYL-TRNA SYNTHETASE"/>
    <property type="match status" value="1"/>
</dbReference>
<accession>A0A0F9FQ39</accession>
<evidence type="ECO:0000256" key="6">
    <source>
        <dbReference type="ARBA" id="ARBA00022917"/>
    </source>
</evidence>
<dbReference type="GO" id="GO:0005829">
    <property type="term" value="C:cytosol"/>
    <property type="evidence" value="ECO:0007669"/>
    <property type="project" value="TreeGrafter"/>
</dbReference>
<evidence type="ECO:0000259" key="10">
    <source>
        <dbReference type="Pfam" id="PF22421"/>
    </source>
</evidence>
<feature type="domain" description="Tyrosine--tRNA ligase SYY-like C-terminal" evidence="10">
    <location>
        <begin position="331"/>
        <end position="415"/>
    </location>
</feature>
<keyword evidence="4" id="KW-0067">ATP-binding</keyword>
<dbReference type="InterPro" id="IPR002305">
    <property type="entry name" value="aa-tRNA-synth_Ic"/>
</dbReference>
<dbReference type="InterPro" id="IPR036986">
    <property type="entry name" value="S4_RNA-bd_sf"/>
</dbReference>
<keyword evidence="3" id="KW-0547">Nucleotide-binding</keyword>
<name>A0A0F9FQ39_9ZZZZ</name>
<dbReference type="EMBL" id="LAZR01020506">
    <property type="protein sequence ID" value="KKL88644.1"/>
    <property type="molecule type" value="Genomic_DNA"/>
</dbReference>
<organism evidence="11">
    <name type="scientific">marine sediment metagenome</name>
    <dbReference type="NCBI Taxonomy" id="412755"/>
    <lineage>
        <taxon>unclassified sequences</taxon>
        <taxon>metagenomes</taxon>
        <taxon>ecological metagenomes</taxon>
    </lineage>
</organism>
<dbReference type="InterPro" id="IPR001412">
    <property type="entry name" value="aa-tRNA-synth_I_CS"/>
</dbReference>
<dbReference type="Gene3D" id="3.10.290.10">
    <property type="entry name" value="RNA-binding S4 domain"/>
    <property type="match status" value="1"/>
</dbReference>
<dbReference type="FunFam" id="1.10.240.10:FF:000001">
    <property type="entry name" value="Tyrosine--tRNA ligase"/>
    <property type="match status" value="1"/>
</dbReference>
<dbReference type="SUPFAM" id="SSF55174">
    <property type="entry name" value="Alpha-L RNA-binding motif"/>
    <property type="match status" value="1"/>
</dbReference>
<dbReference type="GO" id="GO:0003723">
    <property type="term" value="F:RNA binding"/>
    <property type="evidence" value="ECO:0007669"/>
    <property type="project" value="UniProtKB-KW"/>
</dbReference>
<dbReference type="GO" id="GO:0006437">
    <property type="term" value="P:tyrosyl-tRNA aminoacylation"/>
    <property type="evidence" value="ECO:0007669"/>
    <property type="project" value="InterPro"/>
</dbReference>
<evidence type="ECO:0000256" key="2">
    <source>
        <dbReference type="ARBA" id="ARBA00022598"/>
    </source>
</evidence>
<evidence type="ECO:0000256" key="8">
    <source>
        <dbReference type="ARBA" id="ARBA00033323"/>
    </source>
</evidence>
<dbReference type="InterPro" id="IPR054608">
    <property type="entry name" value="SYY-like_C"/>
</dbReference>
<comment type="catalytic activity">
    <reaction evidence="9">
        <text>tRNA(Tyr) + L-tyrosine + ATP = L-tyrosyl-tRNA(Tyr) + AMP + diphosphate + H(+)</text>
        <dbReference type="Rhea" id="RHEA:10220"/>
        <dbReference type="Rhea" id="RHEA-COMP:9706"/>
        <dbReference type="Rhea" id="RHEA-COMP:9707"/>
        <dbReference type="ChEBI" id="CHEBI:15378"/>
        <dbReference type="ChEBI" id="CHEBI:30616"/>
        <dbReference type="ChEBI" id="CHEBI:33019"/>
        <dbReference type="ChEBI" id="CHEBI:58315"/>
        <dbReference type="ChEBI" id="CHEBI:78442"/>
        <dbReference type="ChEBI" id="CHEBI:78536"/>
        <dbReference type="ChEBI" id="CHEBI:456215"/>
        <dbReference type="EC" id="6.1.1.1"/>
    </reaction>
</comment>
<dbReference type="PROSITE" id="PS00178">
    <property type="entry name" value="AA_TRNA_LIGASE_I"/>
    <property type="match status" value="1"/>
</dbReference>
<dbReference type="InterPro" id="IPR024107">
    <property type="entry name" value="Tyr-tRNA-ligase_bac_1"/>
</dbReference>
<evidence type="ECO:0000313" key="11">
    <source>
        <dbReference type="EMBL" id="KKL88644.1"/>
    </source>
</evidence>
<dbReference type="GO" id="GO:0005739">
    <property type="term" value="C:mitochondrion"/>
    <property type="evidence" value="ECO:0007669"/>
    <property type="project" value="TreeGrafter"/>
</dbReference>
<dbReference type="GO" id="GO:0009570">
    <property type="term" value="C:chloroplast stroma"/>
    <property type="evidence" value="ECO:0007669"/>
    <property type="project" value="TreeGrafter"/>
</dbReference>
<dbReference type="GO" id="GO:0005524">
    <property type="term" value="F:ATP binding"/>
    <property type="evidence" value="ECO:0007669"/>
    <property type="project" value="UniProtKB-KW"/>
</dbReference>
<sequence length="420" mass="47470">MTNVIEVLQKRNFIDQLSDKQLKEIVNKPISCYVGFDPTADSLHIGHLVGVMALSWLKKYGHKAYALIGGATGRIGDPSGKSLERPFLDDKIILKNISSIRTFLEKVLGKDIQIVNNNDWFEKIKFTDFLRDIGKYFRIGPMLAKESVKLRMESHEGMSFTEFSYQILQSYDYYHLYKHSNITLQIGGSDQWGNITAGIELIRKLTHKTVYGMTFPLLTRSDGKKFGKTEGGAVWLDEKKLSYFDFYQYLIRVPDTDVIKLLKMLTFLSLEDILDLESQMGKSSYKPNTAQKILAKEVTEIIHGKEGLKIAQDVTKAAKPGADSSLDYETLKQISKDMPNIKVAFSDIIGKKYTEIACHIGLTSSKSEALRLVKNSGAYLNNKKVLDPLSIISEKDLINNTFLLFGAGKKKRILVTIEKK</sequence>
<dbReference type="PRINTS" id="PR01040">
    <property type="entry name" value="TRNASYNTHTYR"/>
</dbReference>
<dbReference type="EC" id="6.1.1.1" evidence="1"/>
<dbReference type="AlphaFoldDB" id="A0A0F9FQ39"/>
<proteinExistence type="inferred from homology"/>
<dbReference type="Pfam" id="PF00579">
    <property type="entry name" value="tRNA-synt_1b"/>
    <property type="match status" value="1"/>
</dbReference>
<evidence type="ECO:0000256" key="1">
    <source>
        <dbReference type="ARBA" id="ARBA00013160"/>
    </source>
</evidence>
<protein>
    <recommendedName>
        <fullName evidence="1">tyrosine--tRNA ligase</fullName>
        <ecNumber evidence="1">6.1.1.1</ecNumber>
    </recommendedName>
    <alternativeName>
        <fullName evidence="8">Tyrosyl-tRNA synthetase</fullName>
    </alternativeName>
</protein>
<evidence type="ECO:0000256" key="3">
    <source>
        <dbReference type="ARBA" id="ARBA00022741"/>
    </source>
</evidence>
<dbReference type="PANTHER" id="PTHR11766:SF0">
    <property type="entry name" value="TYROSINE--TRNA LIGASE, MITOCHONDRIAL"/>
    <property type="match status" value="1"/>
</dbReference>
<comment type="caution">
    <text evidence="11">The sequence shown here is derived from an EMBL/GenBank/DDBJ whole genome shotgun (WGS) entry which is preliminary data.</text>
</comment>
<evidence type="ECO:0000256" key="4">
    <source>
        <dbReference type="ARBA" id="ARBA00022840"/>
    </source>
</evidence>
<dbReference type="SUPFAM" id="SSF52374">
    <property type="entry name" value="Nucleotidylyl transferase"/>
    <property type="match status" value="1"/>
</dbReference>
<keyword evidence="5" id="KW-0694">RNA-binding</keyword>
<evidence type="ECO:0000256" key="5">
    <source>
        <dbReference type="ARBA" id="ARBA00022884"/>
    </source>
</evidence>
<dbReference type="InterPro" id="IPR014729">
    <property type="entry name" value="Rossmann-like_a/b/a_fold"/>
</dbReference>
<dbReference type="Gene3D" id="1.10.240.10">
    <property type="entry name" value="Tyrosyl-Transfer RNA Synthetase"/>
    <property type="match status" value="1"/>
</dbReference>
<dbReference type="GO" id="GO:0004831">
    <property type="term" value="F:tyrosine-tRNA ligase activity"/>
    <property type="evidence" value="ECO:0007669"/>
    <property type="project" value="UniProtKB-EC"/>
</dbReference>
<evidence type="ECO:0000256" key="9">
    <source>
        <dbReference type="ARBA" id="ARBA00048248"/>
    </source>
</evidence>
<dbReference type="NCBIfam" id="TIGR00234">
    <property type="entry name" value="tyrS"/>
    <property type="match status" value="1"/>
</dbReference>
<keyword evidence="2" id="KW-0436">Ligase</keyword>
<dbReference type="HAMAP" id="MF_02006">
    <property type="entry name" value="Tyr_tRNA_synth_type1"/>
    <property type="match status" value="1"/>
</dbReference>
<dbReference type="Gene3D" id="3.40.50.620">
    <property type="entry name" value="HUPs"/>
    <property type="match status" value="1"/>
</dbReference>
<keyword evidence="7" id="KW-0030">Aminoacyl-tRNA synthetase</keyword>
<dbReference type="CDD" id="cd00805">
    <property type="entry name" value="TyrRS_core"/>
    <property type="match status" value="1"/>
</dbReference>
<gene>
    <name evidence="11" type="ORF">LCGC14_1922660</name>
</gene>